<protein>
    <submittedName>
        <fullName evidence="2">DNA-binding protein</fullName>
    </submittedName>
</protein>
<dbReference type="GO" id="GO:0003677">
    <property type="term" value="F:DNA binding"/>
    <property type="evidence" value="ECO:0007669"/>
    <property type="project" value="UniProtKB-KW"/>
</dbReference>
<dbReference type="PATRIC" id="fig|458.5.peg.79"/>
<name>A0A0W0Y780_9GAMM</name>
<dbReference type="PANTHER" id="PTHR34475">
    <property type="match status" value="1"/>
</dbReference>
<dbReference type="Pfam" id="PF13413">
    <property type="entry name" value="HTH_25"/>
    <property type="match status" value="1"/>
</dbReference>
<dbReference type="InterPro" id="IPR010982">
    <property type="entry name" value="Lambda_DNA-bd_dom_sf"/>
</dbReference>
<keyword evidence="1" id="KW-0472">Membrane</keyword>
<comment type="caution">
    <text evidence="2">The sequence shown here is derived from an EMBL/GenBank/DDBJ whole genome shotgun (WGS) entry which is preliminary data.</text>
</comment>
<accession>A0A0W0Y780</accession>
<keyword evidence="2" id="KW-0238">DNA-binding</keyword>
<evidence type="ECO:0000256" key="1">
    <source>
        <dbReference type="SAM" id="Phobius"/>
    </source>
</evidence>
<sequence>MNSTVPMDEAPAENPIQNPGAQLAHIREKKGYSREYVAGKLHLRVRLIELLEEDAYDQMPEPVFVKGYFRAYAKLLGVSAEPYVSSFNKTAVAERKPEKAALWQSKRESHRGERAVRWITACIVIAAVVAVSFWWQKNSDQLFFTKGDSQMASLKKPETDGVETQVEVKLTDVSKMQSMFRLNSDTSTEK</sequence>
<dbReference type="Proteomes" id="UP000054608">
    <property type="component" value="Unassembled WGS sequence"/>
</dbReference>
<evidence type="ECO:0000313" key="3">
    <source>
        <dbReference type="Proteomes" id="UP000054608"/>
    </source>
</evidence>
<dbReference type="RefSeq" id="WP_058530218.1">
    <property type="nucleotide sequence ID" value="NZ_CAAAIN010000003.1"/>
</dbReference>
<dbReference type="STRING" id="458.Lrub_0078"/>
<organism evidence="2 3">
    <name type="scientific">Legionella rubrilucens</name>
    <dbReference type="NCBI Taxonomy" id="458"/>
    <lineage>
        <taxon>Bacteria</taxon>
        <taxon>Pseudomonadati</taxon>
        <taxon>Pseudomonadota</taxon>
        <taxon>Gammaproteobacteria</taxon>
        <taxon>Legionellales</taxon>
        <taxon>Legionellaceae</taxon>
        <taxon>Legionella</taxon>
    </lineage>
</organism>
<dbReference type="AlphaFoldDB" id="A0A0W0Y780"/>
<gene>
    <name evidence="2" type="ORF">Lrub_0078</name>
</gene>
<dbReference type="EMBL" id="LNYT01000001">
    <property type="protein sequence ID" value="KTD52446.1"/>
    <property type="molecule type" value="Genomic_DNA"/>
</dbReference>
<keyword evidence="3" id="KW-1185">Reference proteome</keyword>
<feature type="transmembrane region" description="Helical" evidence="1">
    <location>
        <begin position="115"/>
        <end position="135"/>
    </location>
</feature>
<evidence type="ECO:0000313" key="2">
    <source>
        <dbReference type="EMBL" id="KTD52446.1"/>
    </source>
</evidence>
<proteinExistence type="predicted"/>
<reference evidence="2 3" key="1">
    <citation type="submission" date="2015-11" db="EMBL/GenBank/DDBJ databases">
        <title>Genomic analysis of 38 Legionella species identifies large and diverse effector repertoires.</title>
        <authorList>
            <person name="Burstein D."/>
            <person name="Amaro F."/>
            <person name="Zusman T."/>
            <person name="Lifshitz Z."/>
            <person name="Cohen O."/>
            <person name="Gilbert J.A."/>
            <person name="Pupko T."/>
            <person name="Shuman H.A."/>
            <person name="Segal G."/>
        </authorList>
    </citation>
    <scope>NUCLEOTIDE SEQUENCE [LARGE SCALE GENOMIC DNA]</scope>
    <source>
        <strain evidence="2 3">WA-270A-C2</strain>
    </source>
</reference>
<keyword evidence="1" id="KW-0812">Transmembrane</keyword>
<dbReference type="Gene3D" id="1.10.260.40">
    <property type="entry name" value="lambda repressor-like DNA-binding domains"/>
    <property type="match status" value="1"/>
</dbReference>
<dbReference type="PANTHER" id="PTHR34475:SF1">
    <property type="entry name" value="CYTOSKELETON PROTEIN RODZ"/>
    <property type="match status" value="1"/>
</dbReference>
<dbReference type="InterPro" id="IPR050400">
    <property type="entry name" value="Bact_Cytoskel_RodZ"/>
</dbReference>
<dbReference type="OrthoDB" id="9790252at2"/>
<keyword evidence="1" id="KW-1133">Transmembrane helix</keyword>